<dbReference type="AlphaFoldDB" id="A0A4P9ZW66"/>
<name>A0A4P9ZW66_9FUNG</name>
<proteinExistence type="predicted"/>
<dbReference type="PROSITE" id="PS51419">
    <property type="entry name" value="RAB"/>
    <property type="match status" value="1"/>
</dbReference>
<evidence type="ECO:0000256" key="1">
    <source>
        <dbReference type="ARBA" id="ARBA00022741"/>
    </source>
</evidence>
<dbReference type="InterPro" id="IPR027417">
    <property type="entry name" value="P-loop_NTPase"/>
</dbReference>
<keyword evidence="1" id="KW-0547">Nucleotide-binding</keyword>
<gene>
    <name evidence="3" type="ORF">BJ085DRAFT_32997</name>
</gene>
<evidence type="ECO:0000313" key="3">
    <source>
        <dbReference type="EMBL" id="RKP37857.1"/>
    </source>
</evidence>
<dbReference type="SUPFAM" id="SSF52540">
    <property type="entry name" value="P-loop containing nucleoside triphosphate hydrolases"/>
    <property type="match status" value="1"/>
</dbReference>
<dbReference type="SMART" id="SM00175">
    <property type="entry name" value="RAB"/>
    <property type="match status" value="1"/>
</dbReference>
<protein>
    <submittedName>
        <fullName evidence="3">P-loop containing nucleoside triphosphate hydrolase protein</fullName>
    </submittedName>
</protein>
<sequence>MTQPQINVVLIGDPRIGKSSLIHRFVNRQFQDSGDPNIPQDHSVPNGITACTKELDFKPRRILLRLWDINAHTVYGNKTRLNNNTAFAAIICYDLANNDTLFRIPLLITELRATAPACLIYLCGLRNDRPSIDITSYHVTPLTRCDSAVESPLPPNTSTGPLPPGPRLAEPPLSRRRRTISSSKFLPQSLAQANLPPLPLPLLSLAVSNPELDHYYSRLVRHHRKGYLDALREFCMGCEIAGAYETSAKTGVNVDVMFHEIINEWAATHNIPGGVQQGHTRHNTNCALM</sequence>
<dbReference type="PRINTS" id="PR00449">
    <property type="entry name" value="RASTRNSFRMNG"/>
</dbReference>
<feature type="region of interest" description="Disordered" evidence="2">
    <location>
        <begin position="148"/>
        <end position="172"/>
    </location>
</feature>
<dbReference type="PANTHER" id="PTHR47978">
    <property type="match status" value="1"/>
</dbReference>
<reference evidence="4" key="1">
    <citation type="journal article" date="2018" name="Nat. Microbiol.">
        <title>Leveraging single-cell genomics to expand the fungal tree of life.</title>
        <authorList>
            <person name="Ahrendt S.R."/>
            <person name="Quandt C.A."/>
            <person name="Ciobanu D."/>
            <person name="Clum A."/>
            <person name="Salamov A."/>
            <person name="Andreopoulos B."/>
            <person name="Cheng J.F."/>
            <person name="Woyke T."/>
            <person name="Pelin A."/>
            <person name="Henrissat B."/>
            <person name="Reynolds N.K."/>
            <person name="Benny G.L."/>
            <person name="Smith M.E."/>
            <person name="James T.Y."/>
            <person name="Grigoriev I.V."/>
        </authorList>
    </citation>
    <scope>NUCLEOTIDE SEQUENCE [LARGE SCALE GENOMIC DNA]</scope>
    <source>
        <strain evidence="4">RSA 468</strain>
    </source>
</reference>
<dbReference type="STRING" id="215637.A0A4P9ZW66"/>
<dbReference type="Pfam" id="PF00071">
    <property type="entry name" value="Ras"/>
    <property type="match status" value="1"/>
</dbReference>
<keyword evidence="4" id="KW-1185">Reference proteome</keyword>
<evidence type="ECO:0000313" key="4">
    <source>
        <dbReference type="Proteomes" id="UP000268162"/>
    </source>
</evidence>
<dbReference type="Gene3D" id="3.40.50.300">
    <property type="entry name" value="P-loop containing nucleotide triphosphate hydrolases"/>
    <property type="match status" value="1"/>
</dbReference>
<keyword evidence="3" id="KW-0378">Hydrolase</keyword>
<dbReference type="Proteomes" id="UP000268162">
    <property type="component" value="Unassembled WGS sequence"/>
</dbReference>
<dbReference type="GO" id="GO:0005525">
    <property type="term" value="F:GTP binding"/>
    <property type="evidence" value="ECO:0007669"/>
    <property type="project" value="InterPro"/>
</dbReference>
<dbReference type="GO" id="GO:0003924">
    <property type="term" value="F:GTPase activity"/>
    <property type="evidence" value="ECO:0007669"/>
    <property type="project" value="InterPro"/>
</dbReference>
<evidence type="ECO:0000256" key="2">
    <source>
        <dbReference type="SAM" id="MobiDB-lite"/>
    </source>
</evidence>
<dbReference type="InterPro" id="IPR001806">
    <property type="entry name" value="Small_GTPase"/>
</dbReference>
<accession>A0A4P9ZW66</accession>
<organism evidence="3 4">
    <name type="scientific">Dimargaris cristalligena</name>
    <dbReference type="NCBI Taxonomy" id="215637"/>
    <lineage>
        <taxon>Eukaryota</taxon>
        <taxon>Fungi</taxon>
        <taxon>Fungi incertae sedis</taxon>
        <taxon>Zoopagomycota</taxon>
        <taxon>Kickxellomycotina</taxon>
        <taxon>Dimargaritomycetes</taxon>
        <taxon>Dimargaritales</taxon>
        <taxon>Dimargaritaceae</taxon>
        <taxon>Dimargaris</taxon>
    </lineage>
</organism>
<dbReference type="EMBL" id="ML002437">
    <property type="protein sequence ID" value="RKP37857.1"/>
    <property type="molecule type" value="Genomic_DNA"/>
</dbReference>